<feature type="transmembrane region" description="Helical" evidence="14">
    <location>
        <begin position="218"/>
        <end position="236"/>
    </location>
</feature>
<dbReference type="SUPFAM" id="SSF48264">
    <property type="entry name" value="Cytochrome P450"/>
    <property type="match status" value="1"/>
</dbReference>
<dbReference type="PRINTS" id="PR00385">
    <property type="entry name" value="P450"/>
</dbReference>
<evidence type="ECO:0000256" key="12">
    <source>
        <dbReference type="PIRSR" id="PIRSR602401-1"/>
    </source>
</evidence>
<reference evidence="15 16" key="1">
    <citation type="submission" date="2018-04" db="EMBL/GenBank/DDBJ databases">
        <authorList>
            <person name="Vogel A."/>
        </authorList>
    </citation>
    <scope>NUCLEOTIDE SEQUENCE [LARGE SCALE GENOMIC DNA]</scope>
</reference>
<evidence type="ECO:0000256" key="1">
    <source>
        <dbReference type="ARBA" id="ARBA00004477"/>
    </source>
</evidence>
<keyword evidence="7" id="KW-0653">Protein transport</keyword>
<comment type="subcellular location">
    <subcellularLocation>
        <location evidence="1">Endoplasmic reticulum membrane</location>
        <topology evidence="1">Multi-pass membrane protein</topology>
    </subcellularLocation>
</comment>
<name>A0A484NJS7_9ASTE</name>
<evidence type="ECO:0000256" key="9">
    <source>
        <dbReference type="ARBA" id="ARBA00023002"/>
    </source>
</evidence>
<dbReference type="Pfam" id="PF00067">
    <property type="entry name" value="p450"/>
    <property type="match status" value="1"/>
</dbReference>
<dbReference type="GO" id="GO:0016192">
    <property type="term" value="P:vesicle-mediated transport"/>
    <property type="evidence" value="ECO:0007669"/>
    <property type="project" value="UniProtKB-KW"/>
</dbReference>
<comment type="similarity">
    <text evidence="13">Belongs to the cytochrome P450 family.</text>
</comment>
<evidence type="ECO:0000313" key="15">
    <source>
        <dbReference type="EMBL" id="VFR00627.1"/>
    </source>
</evidence>
<dbReference type="OrthoDB" id="7694678at2759"/>
<dbReference type="GO" id="GO:0005789">
    <property type="term" value="C:endoplasmic reticulum membrane"/>
    <property type="evidence" value="ECO:0007669"/>
    <property type="project" value="UniProtKB-SubCell"/>
</dbReference>
<feature type="transmembrane region" description="Helical" evidence="14">
    <location>
        <begin position="331"/>
        <end position="350"/>
    </location>
</feature>
<organism evidence="15 16">
    <name type="scientific">Cuscuta campestris</name>
    <dbReference type="NCBI Taxonomy" id="132261"/>
    <lineage>
        <taxon>Eukaryota</taxon>
        <taxon>Viridiplantae</taxon>
        <taxon>Streptophyta</taxon>
        <taxon>Embryophyta</taxon>
        <taxon>Tracheophyta</taxon>
        <taxon>Spermatophyta</taxon>
        <taxon>Magnoliopsida</taxon>
        <taxon>eudicotyledons</taxon>
        <taxon>Gunneridae</taxon>
        <taxon>Pentapetalae</taxon>
        <taxon>asterids</taxon>
        <taxon>lamiids</taxon>
        <taxon>Solanales</taxon>
        <taxon>Convolvulaceae</taxon>
        <taxon>Cuscuteae</taxon>
        <taxon>Cuscuta</taxon>
        <taxon>Cuscuta subgen. Grammica</taxon>
        <taxon>Cuscuta sect. Cleistogrammica</taxon>
    </lineage>
</organism>
<comment type="cofactor">
    <cofactor evidence="12">
        <name>heme</name>
        <dbReference type="ChEBI" id="CHEBI:30413"/>
    </cofactor>
</comment>
<dbReference type="AlphaFoldDB" id="A0A484NJS7"/>
<dbReference type="Pfam" id="PF00810">
    <property type="entry name" value="ER_lumen_recept"/>
    <property type="match status" value="1"/>
</dbReference>
<dbReference type="Proteomes" id="UP000595140">
    <property type="component" value="Unassembled WGS sequence"/>
</dbReference>
<keyword evidence="12 13" id="KW-0479">Metal-binding</keyword>
<feature type="transmembrane region" description="Helical" evidence="14">
    <location>
        <begin position="242"/>
        <end position="262"/>
    </location>
</feature>
<keyword evidence="5" id="KW-0256">Endoplasmic reticulum</keyword>
<evidence type="ECO:0000256" key="13">
    <source>
        <dbReference type="RuleBase" id="RU000461"/>
    </source>
</evidence>
<dbReference type="Gene3D" id="1.10.630.10">
    <property type="entry name" value="Cytochrome P450"/>
    <property type="match status" value="1"/>
</dbReference>
<dbReference type="GO" id="GO:0020037">
    <property type="term" value="F:heme binding"/>
    <property type="evidence" value="ECO:0007669"/>
    <property type="project" value="InterPro"/>
</dbReference>
<evidence type="ECO:0000256" key="5">
    <source>
        <dbReference type="ARBA" id="ARBA00022824"/>
    </source>
</evidence>
<evidence type="ECO:0000256" key="4">
    <source>
        <dbReference type="ARBA" id="ARBA00022692"/>
    </source>
</evidence>
<evidence type="ECO:0000256" key="8">
    <source>
        <dbReference type="ARBA" id="ARBA00022989"/>
    </source>
</evidence>
<sequence>MILDGSDTTAVHLTWLLSLLVNHADVMDRLRHEIDSKVGGRWVEDDDVKDMPYLHAVVKETLRLYPPLPAYAPHATTEDCKVGGYDIPRGTHLYVNAWKVHRDSRIWSDPDEFRPQRFLPAADAAGRGKHYEFVPFGGGRRACIGSAYAMQATYLIIARLVQGFNFATPSNGRLDMSEAEKKKKKKINRMGHKRGSYSSSSVNKLFSWVRKQSMKVKLFLGLITALAALLALSRSVKDRNQFFVAAEAIHFAGILVLIYKLIRKKSCSGLSLRSQELTALFLAIRLYCSFIMEADIHTLLDFVTLLSTLWVMYMIRFKLKYTYMAELDKTPLYYIIVPAAVLAVLVHPYSHLNINIHRVAWAFCVYLESVAVLPQLRMMQKAKLIEPFTAHYVFALGVARFLECAHWIIQIYESGGKYLYLVGSGYLWVPAIYAAEMVQTFILADFCYYYVKSVMSGKLLETLQSPV</sequence>
<keyword evidence="6" id="KW-0931">ER-Golgi transport</keyword>
<dbReference type="GO" id="GO:0005506">
    <property type="term" value="F:iron ion binding"/>
    <property type="evidence" value="ECO:0007669"/>
    <property type="project" value="InterPro"/>
</dbReference>
<dbReference type="InterPro" id="IPR002401">
    <property type="entry name" value="Cyt_P450_E_grp-I"/>
</dbReference>
<dbReference type="InterPro" id="IPR017972">
    <property type="entry name" value="Cyt_P450_CS"/>
</dbReference>
<dbReference type="GO" id="GO:0016705">
    <property type="term" value="F:oxidoreductase activity, acting on paired donors, with incorporation or reduction of molecular oxygen"/>
    <property type="evidence" value="ECO:0007669"/>
    <property type="project" value="InterPro"/>
</dbReference>
<comment type="similarity">
    <text evidence="2">Belongs to the ERD2 family.</text>
</comment>
<dbReference type="GO" id="GO:0046923">
    <property type="term" value="F:ER retention sequence binding"/>
    <property type="evidence" value="ECO:0007669"/>
    <property type="project" value="InterPro"/>
</dbReference>
<keyword evidence="13" id="KW-0503">Monooxygenase</keyword>
<evidence type="ECO:0000256" key="11">
    <source>
        <dbReference type="ARBA" id="ARBA00023170"/>
    </source>
</evidence>
<keyword evidence="12 13" id="KW-0349">Heme</keyword>
<proteinExistence type="inferred from homology"/>
<protein>
    <recommendedName>
        <fullName evidence="17">ER lumen protein-retaining receptor</fullName>
    </recommendedName>
</protein>
<dbReference type="PROSITE" id="PS00086">
    <property type="entry name" value="CYTOCHROME_P450"/>
    <property type="match status" value="1"/>
</dbReference>
<dbReference type="InterPro" id="IPR001128">
    <property type="entry name" value="Cyt_P450"/>
</dbReference>
<accession>A0A484NJS7</accession>
<keyword evidence="3" id="KW-0813">Transport</keyword>
<keyword evidence="4 14" id="KW-0812">Transmembrane</keyword>
<dbReference type="InterPro" id="IPR000133">
    <property type="entry name" value="ER_ret_rcpt"/>
</dbReference>
<keyword evidence="12 13" id="KW-0408">Iron</keyword>
<evidence type="ECO:0000256" key="3">
    <source>
        <dbReference type="ARBA" id="ARBA00022448"/>
    </source>
</evidence>
<feature type="transmembrane region" description="Helical" evidence="14">
    <location>
        <begin position="388"/>
        <end position="409"/>
    </location>
</feature>
<dbReference type="PRINTS" id="PR00463">
    <property type="entry name" value="EP450I"/>
</dbReference>
<dbReference type="PANTHER" id="PTHR10585">
    <property type="entry name" value="ER LUMEN PROTEIN RETAINING RECEPTOR"/>
    <property type="match status" value="1"/>
</dbReference>
<gene>
    <name evidence="15" type="ORF">CCAM_LOCUS42402</name>
</gene>
<keyword evidence="10 14" id="KW-0472">Membrane</keyword>
<feature type="transmembrane region" description="Helical" evidence="14">
    <location>
        <begin position="429"/>
        <end position="451"/>
    </location>
</feature>
<feature type="transmembrane region" description="Helical" evidence="14">
    <location>
        <begin position="298"/>
        <end position="319"/>
    </location>
</feature>
<evidence type="ECO:0008006" key="17">
    <source>
        <dbReference type="Google" id="ProtNLM"/>
    </source>
</evidence>
<evidence type="ECO:0000256" key="2">
    <source>
        <dbReference type="ARBA" id="ARBA00010120"/>
    </source>
</evidence>
<keyword evidence="11" id="KW-0675">Receptor</keyword>
<evidence type="ECO:0000313" key="16">
    <source>
        <dbReference type="Proteomes" id="UP000595140"/>
    </source>
</evidence>
<keyword evidence="9 13" id="KW-0560">Oxidoreductase</keyword>
<evidence type="ECO:0000256" key="10">
    <source>
        <dbReference type="ARBA" id="ARBA00023136"/>
    </source>
</evidence>
<dbReference type="GO" id="GO:0015031">
    <property type="term" value="P:protein transport"/>
    <property type="evidence" value="ECO:0007669"/>
    <property type="project" value="UniProtKB-KW"/>
</dbReference>
<dbReference type="InterPro" id="IPR036396">
    <property type="entry name" value="Cyt_P450_sf"/>
</dbReference>
<evidence type="ECO:0000256" key="6">
    <source>
        <dbReference type="ARBA" id="ARBA00022892"/>
    </source>
</evidence>
<evidence type="ECO:0000256" key="14">
    <source>
        <dbReference type="SAM" id="Phobius"/>
    </source>
</evidence>
<evidence type="ECO:0000256" key="7">
    <source>
        <dbReference type="ARBA" id="ARBA00022927"/>
    </source>
</evidence>
<feature type="binding site" description="axial binding residue" evidence="12">
    <location>
        <position position="143"/>
    </location>
    <ligand>
        <name>heme</name>
        <dbReference type="ChEBI" id="CHEBI:30413"/>
    </ligand>
    <ligandPart>
        <name>Fe</name>
        <dbReference type="ChEBI" id="CHEBI:18248"/>
    </ligandPart>
</feature>
<dbReference type="GO" id="GO:0004497">
    <property type="term" value="F:monooxygenase activity"/>
    <property type="evidence" value="ECO:0007669"/>
    <property type="project" value="UniProtKB-KW"/>
</dbReference>
<keyword evidence="16" id="KW-1185">Reference proteome</keyword>
<dbReference type="EMBL" id="OOIL02006707">
    <property type="protein sequence ID" value="VFR00627.1"/>
    <property type="molecule type" value="Genomic_DNA"/>
</dbReference>
<keyword evidence="8 14" id="KW-1133">Transmembrane helix</keyword>
<dbReference type="GO" id="GO:0006621">
    <property type="term" value="P:protein retention in ER lumen"/>
    <property type="evidence" value="ECO:0007669"/>
    <property type="project" value="InterPro"/>
</dbReference>